<name>A0AAJ0GI93_9PEZI</name>
<feature type="region of interest" description="Disordered" evidence="1">
    <location>
        <begin position="104"/>
        <end position="139"/>
    </location>
</feature>
<keyword evidence="2" id="KW-1133">Transmembrane helix</keyword>
<organism evidence="3 4">
    <name type="scientific">Extremus antarcticus</name>
    <dbReference type="NCBI Taxonomy" id="702011"/>
    <lineage>
        <taxon>Eukaryota</taxon>
        <taxon>Fungi</taxon>
        <taxon>Dikarya</taxon>
        <taxon>Ascomycota</taxon>
        <taxon>Pezizomycotina</taxon>
        <taxon>Dothideomycetes</taxon>
        <taxon>Dothideomycetidae</taxon>
        <taxon>Mycosphaerellales</taxon>
        <taxon>Extremaceae</taxon>
        <taxon>Extremus</taxon>
    </lineage>
</organism>
<reference evidence="3" key="1">
    <citation type="submission" date="2023-04" db="EMBL/GenBank/DDBJ databases">
        <title>Black Yeasts Isolated from many extreme environments.</title>
        <authorList>
            <person name="Coleine C."/>
            <person name="Stajich J.E."/>
            <person name="Selbmann L."/>
        </authorList>
    </citation>
    <scope>NUCLEOTIDE SEQUENCE</scope>
    <source>
        <strain evidence="3">CCFEE 5312</strain>
    </source>
</reference>
<evidence type="ECO:0000256" key="1">
    <source>
        <dbReference type="SAM" id="MobiDB-lite"/>
    </source>
</evidence>
<sequence>MWLWRQTFSSLKHHCHVQLLFTENHMHPLRLLAAVAKLYFLVASSLSTAAGNFEDLISLLSTPVPAWAAIGPVILIGITQLTMRLQFRTGSAVDKKNSAAVATPDKIDALQASTDDPKKDKGVDIPVPESGDQDTNTSGNLSSQWLRGVSIVYSDGVVREKDHGKGTDAILEKIMRKYNPSTIYAKISLAVDAAGPENSLLEMLDNDATLHQMTLDFIATRNLPRAFVDIRTMMIRLLACGTYEDDSGELIVSLEDAYEVLDVLAKLAPAIGCWKYIRRNADGEWERTDGAGTADEDGSQSKKIKQLEKENQTLKDLCRAMQYGGYAVWEANADTA</sequence>
<protein>
    <submittedName>
        <fullName evidence="3">Uncharacterized protein</fullName>
    </submittedName>
</protein>
<feature type="transmembrane region" description="Helical" evidence="2">
    <location>
        <begin position="31"/>
        <end position="50"/>
    </location>
</feature>
<dbReference type="Proteomes" id="UP001271007">
    <property type="component" value="Unassembled WGS sequence"/>
</dbReference>
<keyword evidence="2" id="KW-0472">Membrane</keyword>
<comment type="caution">
    <text evidence="3">The sequence shown here is derived from an EMBL/GenBank/DDBJ whole genome shotgun (WGS) entry which is preliminary data.</text>
</comment>
<evidence type="ECO:0000313" key="3">
    <source>
        <dbReference type="EMBL" id="KAK3058094.1"/>
    </source>
</evidence>
<evidence type="ECO:0000313" key="4">
    <source>
        <dbReference type="Proteomes" id="UP001271007"/>
    </source>
</evidence>
<dbReference type="EMBL" id="JAWDJX010000002">
    <property type="protein sequence ID" value="KAK3058094.1"/>
    <property type="molecule type" value="Genomic_DNA"/>
</dbReference>
<accession>A0AAJ0GI93</accession>
<proteinExistence type="predicted"/>
<feature type="transmembrane region" description="Helical" evidence="2">
    <location>
        <begin position="56"/>
        <end position="78"/>
    </location>
</feature>
<evidence type="ECO:0000256" key="2">
    <source>
        <dbReference type="SAM" id="Phobius"/>
    </source>
</evidence>
<gene>
    <name evidence="3" type="ORF">LTR09_001171</name>
</gene>
<keyword evidence="2" id="KW-0812">Transmembrane</keyword>
<keyword evidence="4" id="KW-1185">Reference proteome</keyword>
<dbReference type="AlphaFoldDB" id="A0AAJ0GI93"/>